<dbReference type="InterPro" id="IPR005280">
    <property type="entry name" value="Homoserine_kinase_II"/>
</dbReference>
<comment type="similarity">
    <text evidence="7 8">Belongs to the pseudomonas-type ThrB family.</text>
</comment>
<dbReference type="NCBIfam" id="TIGR00938">
    <property type="entry name" value="thrB_alt"/>
    <property type="match status" value="1"/>
</dbReference>
<reference evidence="11 12" key="1">
    <citation type="submission" date="2019-03" db="EMBL/GenBank/DDBJ databases">
        <title>Genomic Encyclopedia of Type Strains, Phase IV (KMG-IV): sequencing the most valuable type-strain genomes for metagenomic binning, comparative biology and taxonomic classification.</title>
        <authorList>
            <person name="Goeker M."/>
        </authorList>
    </citation>
    <scope>NUCLEOTIDE SEQUENCE [LARGE SCALE GENOMIC DNA]</scope>
    <source>
        <strain evidence="11 12">DSM 19345</strain>
    </source>
</reference>
<dbReference type="GO" id="GO:0009088">
    <property type="term" value="P:threonine biosynthetic process"/>
    <property type="evidence" value="ECO:0007669"/>
    <property type="project" value="UniProtKB-UniRule"/>
</dbReference>
<comment type="catalytic activity">
    <reaction evidence="8">
        <text>L-homoserine + ATP = O-phospho-L-homoserine + ADP + H(+)</text>
        <dbReference type="Rhea" id="RHEA:13985"/>
        <dbReference type="ChEBI" id="CHEBI:15378"/>
        <dbReference type="ChEBI" id="CHEBI:30616"/>
        <dbReference type="ChEBI" id="CHEBI:57476"/>
        <dbReference type="ChEBI" id="CHEBI:57590"/>
        <dbReference type="ChEBI" id="CHEBI:456216"/>
        <dbReference type="EC" id="2.7.1.39"/>
    </reaction>
</comment>
<protein>
    <recommendedName>
        <fullName evidence="8 9">Homoserine kinase</fullName>
        <shortName evidence="8">HK</shortName>
        <shortName evidence="8">HSK</shortName>
        <ecNumber evidence="8 9">2.7.1.39</ecNumber>
    </recommendedName>
</protein>
<dbReference type="EC" id="2.7.1.39" evidence="8 9"/>
<accession>A0A4R3ME62</accession>
<dbReference type="NCBIfam" id="NF003558">
    <property type="entry name" value="PRK05231.1"/>
    <property type="match status" value="1"/>
</dbReference>
<evidence type="ECO:0000259" key="10">
    <source>
        <dbReference type="Pfam" id="PF01636"/>
    </source>
</evidence>
<dbReference type="InterPro" id="IPR002575">
    <property type="entry name" value="Aminoglycoside_PTrfase"/>
</dbReference>
<dbReference type="Gene3D" id="3.90.1200.10">
    <property type="match status" value="1"/>
</dbReference>
<keyword evidence="4 8" id="KW-0547">Nucleotide-binding</keyword>
<dbReference type="Pfam" id="PF01636">
    <property type="entry name" value="APH"/>
    <property type="match status" value="1"/>
</dbReference>
<dbReference type="InterPro" id="IPR050249">
    <property type="entry name" value="Pseudomonas-type_ThrB"/>
</dbReference>
<evidence type="ECO:0000256" key="2">
    <source>
        <dbReference type="ARBA" id="ARBA00022679"/>
    </source>
</evidence>
<evidence type="ECO:0000256" key="1">
    <source>
        <dbReference type="ARBA" id="ARBA00022605"/>
    </source>
</evidence>
<keyword evidence="2 8" id="KW-0808">Transferase</keyword>
<evidence type="ECO:0000256" key="3">
    <source>
        <dbReference type="ARBA" id="ARBA00022697"/>
    </source>
</evidence>
<dbReference type="CDD" id="cd05153">
    <property type="entry name" value="HomoserineK_II"/>
    <property type="match status" value="1"/>
</dbReference>
<dbReference type="GO" id="GO:0005524">
    <property type="term" value="F:ATP binding"/>
    <property type="evidence" value="ECO:0007669"/>
    <property type="project" value="UniProtKB-KW"/>
</dbReference>
<sequence>MAVYTEVPDEALSQFVADYEIGALLSFKGIAEGVENTNYLVHAEAGNFILTLYEKRVNPADLPFFLELMEHLSGKGLTCPLPVRDRNGEALRTLCGRPAALMTFLDGLWVRRPGVEHCRALGGTLAAMHKAALDFPGQRRNALSVDDWRPIFAAVADRADTLQPGLAAEMEGELRFLETNWPKHLPTGIIHADLFPDNVFFLDTRVSGLIDFYFACRDALAYDIAVCLNAWCFEPDLSFNVTKARAMLTAYAGRRRLTGDEYDALPILARGAAMRFFVTRLYDWLNHPPGAFVRPKDPLEYARRLRFHRVVRSAAEYGLD</sequence>
<evidence type="ECO:0000256" key="8">
    <source>
        <dbReference type="HAMAP-Rule" id="MF_00301"/>
    </source>
</evidence>
<feature type="domain" description="Aminoglycoside phosphotransferase" evidence="10">
    <location>
        <begin position="27"/>
        <end position="255"/>
    </location>
</feature>
<keyword evidence="1 8" id="KW-0028">Amino-acid biosynthesis</keyword>
<evidence type="ECO:0000256" key="7">
    <source>
        <dbReference type="ARBA" id="ARBA00038240"/>
    </source>
</evidence>
<keyword evidence="3 8" id="KW-0791">Threonine biosynthesis</keyword>
<dbReference type="UniPathway" id="UPA00050">
    <property type="reaction ID" value="UER00064"/>
</dbReference>
<evidence type="ECO:0000256" key="5">
    <source>
        <dbReference type="ARBA" id="ARBA00022777"/>
    </source>
</evidence>
<keyword evidence="6 8" id="KW-0067">ATP-binding</keyword>
<proteinExistence type="inferred from homology"/>
<dbReference type="AlphaFoldDB" id="A0A4R3ME62"/>
<dbReference type="PANTHER" id="PTHR21064:SF6">
    <property type="entry name" value="AMINOGLYCOSIDE PHOSPHOTRANSFERASE DOMAIN-CONTAINING PROTEIN"/>
    <property type="match status" value="1"/>
</dbReference>
<evidence type="ECO:0000313" key="12">
    <source>
        <dbReference type="Proteomes" id="UP000295678"/>
    </source>
</evidence>
<evidence type="ECO:0000256" key="9">
    <source>
        <dbReference type="NCBIfam" id="TIGR00938"/>
    </source>
</evidence>
<name>A0A4R3ME62_9HYPH</name>
<keyword evidence="5 8" id="KW-0418">Kinase</keyword>
<dbReference type="HAMAP" id="MF_00301">
    <property type="entry name" value="Homoser_kinase_2"/>
    <property type="match status" value="1"/>
</dbReference>
<evidence type="ECO:0000256" key="6">
    <source>
        <dbReference type="ARBA" id="ARBA00022840"/>
    </source>
</evidence>
<comment type="caution">
    <text evidence="11">The sequence shown here is derived from an EMBL/GenBank/DDBJ whole genome shotgun (WGS) entry which is preliminary data.</text>
</comment>
<dbReference type="GO" id="GO:0004413">
    <property type="term" value="F:homoserine kinase activity"/>
    <property type="evidence" value="ECO:0007669"/>
    <property type="project" value="UniProtKB-UniRule"/>
</dbReference>
<keyword evidence="12" id="KW-1185">Reference proteome</keyword>
<dbReference type="Gene3D" id="3.30.200.20">
    <property type="entry name" value="Phosphorylase Kinase, domain 1"/>
    <property type="match status" value="1"/>
</dbReference>
<dbReference type="InterPro" id="IPR011009">
    <property type="entry name" value="Kinase-like_dom_sf"/>
</dbReference>
<gene>
    <name evidence="8" type="primary">thrB</name>
    <name evidence="11" type="ORF">EDC22_103389</name>
</gene>
<dbReference type="EMBL" id="SMAK01000003">
    <property type="protein sequence ID" value="TCT12074.1"/>
    <property type="molecule type" value="Genomic_DNA"/>
</dbReference>
<dbReference type="OrthoDB" id="9777460at2"/>
<comment type="pathway">
    <text evidence="8">Amino-acid biosynthesis; L-threonine biosynthesis; L-threonine from L-aspartate: step 4/5.</text>
</comment>
<evidence type="ECO:0000313" key="11">
    <source>
        <dbReference type="EMBL" id="TCT12074.1"/>
    </source>
</evidence>
<evidence type="ECO:0000256" key="4">
    <source>
        <dbReference type="ARBA" id="ARBA00022741"/>
    </source>
</evidence>
<dbReference type="RefSeq" id="WP_132805953.1">
    <property type="nucleotide sequence ID" value="NZ_SMAK01000003.1"/>
</dbReference>
<organism evidence="11 12">
    <name type="scientific">Tepidamorphus gemmatus</name>
    <dbReference type="NCBI Taxonomy" id="747076"/>
    <lineage>
        <taxon>Bacteria</taxon>
        <taxon>Pseudomonadati</taxon>
        <taxon>Pseudomonadota</taxon>
        <taxon>Alphaproteobacteria</taxon>
        <taxon>Hyphomicrobiales</taxon>
        <taxon>Tepidamorphaceae</taxon>
        <taxon>Tepidamorphus</taxon>
    </lineage>
</organism>
<dbReference type="SUPFAM" id="SSF56112">
    <property type="entry name" value="Protein kinase-like (PK-like)"/>
    <property type="match status" value="1"/>
</dbReference>
<dbReference type="PANTHER" id="PTHR21064">
    <property type="entry name" value="AMINOGLYCOSIDE PHOSPHOTRANSFERASE DOMAIN-CONTAINING PROTEIN-RELATED"/>
    <property type="match status" value="1"/>
</dbReference>
<dbReference type="Proteomes" id="UP000295678">
    <property type="component" value="Unassembled WGS sequence"/>
</dbReference>